<gene>
    <name evidence="1" type="ORF">BRM3_08875</name>
</gene>
<organism evidence="1 2">
    <name type="scientific">Brachybacterium huguangmaarense</name>
    <dbReference type="NCBI Taxonomy" id="1652028"/>
    <lineage>
        <taxon>Bacteria</taxon>
        <taxon>Bacillati</taxon>
        <taxon>Actinomycetota</taxon>
        <taxon>Actinomycetes</taxon>
        <taxon>Micrococcales</taxon>
        <taxon>Dermabacteraceae</taxon>
        <taxon>Brachybacterium</taxon>
    </lineage>
</organism>
<sequence>MVKRINLRPSPERALADLRRKQLEQVRERDTVPHGVKDMGPTGDSTFIDAAGEKRSVRHFVVELDDTTERAEQLETDLASSVERIAAGETAVAELRDVRLPALEDDLAELDQALADGLGGVSGDLSGLVSDLAAARDQAVSAQQTADAAVQAASAASQAALQAAGIADSKGRVIYSETEPPAADRSSSNLWVKPSDASTRVWVPGQSAWVEVEDSDIKAAAQSAAAANTKAVTAQSTADAAKAAAATAQSTAEAAQRTADKGVLDARDAFNAAVTAQATADQMKSDLAKGPTVWDDPSFERGKGPVPALSNGRIERVQEHATDGAWAIRYTAPGTNGNNFGAYGFVDVIPGHTYMLAASVFSDSGSAWTIQLEAWDKTDARISYPLQASAAITVPNGKLVRPSWTVTAPEGTVRFRYYCAQPTAYNQAANAGQTVYLDELRLVDITDAYPALKAAQDAAGKAQTDATKAQQTADSKATPAQAQAMADAAKTAATTAASADATAKASQAKADALAAAATDAQQKADAAKASAATDAQQKADAAKQAAITAAAADAQAKADAAKAAALAAAAADAKAKADQALADAKADATTKADAAKQAAITAASADATAKAAAAETAAKNAAAADAKTKADQAKADAIAASGTDATQKAEAARQAAVDAARAAADAADALIAQRAAEDASTKANAAKQDAADALAAARGQITSEITASANGKNATRWSTSAASASVPGVVAGDTWMQVDALATRNVKGQWTWDGSAWKPVLIRSEVIAALDVAKLTAGTANIATAVVDKLFANIFSAKKIAAGQIDAEDIAAAVGSFVKINVSQLVATAADLNELVAQKIAAATASIQEAYIQNLRTNGAQIDSAVIAELAATLITSGKFRTDAEGQRLELTSEGLILWGVDPDGAEYEMVRIGPSGTQLLTIGGATIDGDGNAVLQDVEARSLSVDGTSLEDRLAALPQGIIGRGYRSLPWTEIRKSRTRVLELPVTLQPGRTYRVTSSPIPIAGYSKAAWVRGYLEWAPMPVTDVSQFQTLSQCSGLNSAIDRLAPMSRIVTTQDLAAPKGYSFIIRTECPEDYHQVSSEGTRPVELVVEDLGLAIEYTGAAWQDAKEVGSGSGSTPPPATIQRYSLHRDHTAVGTYRRGQNGLKSSGDAVQGQYSSYGNREGLWLFADMTGALSGSTVEKVILNFTISHTYASAGGIAEVRLHGNSSFPSGAAGLNTVVAGVKVRAGGAYSVTITDAAMCAGFRSGAYRGFGLSTDSTNLDHYVRGQNASIDITYRK</sequence>
<dbReference type="Gene3D" id="2.60.120.260">
    <property type="entry name" value="Galactose-binding domain-like"/>
    <property type="match status" value="1"/>
</dbReference>
<dbReference type="Proteomes" id="UP001164305">
    <property type="component" value="Chromosome"/>
</dbReference>
<evidence type="ECO:0000313" key="1">
    <source>
        <dbReference type="EMBL" id="UYG15757.1"/>
    </source>
</evidence>
<keyword evidence="2" id="KW-1185">Reference proteome</keyword>
<proteinExistence type="predicted"/>
<dbReference type="RefSeq" id="WP_263592971.1">
    <property type="nucleotide sequence ID" value="NZ_CP107020.1"/>
</dbReference>
<accession>A0ABY6FXV5</accession>
<evidence type="ECO:0000313" key="2">
    <source>
        <dbReference type="Proteomes" id="UP001164305"/>
    </source>
</evidence>
<name>A0ABY6FXV5_9MICO</name>
<reference evidence="1" key="1">
    <citation type="submission" date="2022-10" db="EMBL/GenBank/DDBJ databases">
        <title>Whole-Genome Sequencing of Brachybacterium huguangmaarense BRM-3, Isolated from Betula schmidtii.</title>
        <authorList>
            <person name="Haam D."/>
        </authorList>
    </citation>
    <scope>NUCLEOTIDE SEQUENCE</scope>
    <source>
        <strain evidence="1">BRM-3</strain>
    </source>
</reference>
<dbReference type="EMBL" id="CP107020">
    <property type="protein sequence ID" value="UYG15757.1"/>
    <property type="molecule type" value="Genomic_DNA"/>
</dbReference>
<protein>
    <submittedName>
        <fullName evidence="1">Uncharacterized protein</fullName>
    </submittedName>
</protein>